<keyword evidence="14" id="KW-1185">Reference proteome</keyword>
<dbReference type="SUPFAM" id="SSF51419">
    <property type="entry name" value="PLP-binding barrel"/>
    <property type="match status" value="1"/>
</dbReference>
<dbReference type="PRINTS" id="PR01179">
    <property type="entry name" value="ODADCRBXLASE"/>
</dbReference>
<name>A0A1J1HHW6_9DIPT</name>
<dbReference type="PRINTS" id="PR01182">
    <property type="entry name" value="ORNDCRBXLASE"/>
</dbReference>
<accession>A0A1J1HHW6</accession>
<dbReference type="STRING" id="568069.A0A1J1HHW6"/>
<comment type="pathway">
    <text evidence="6">Amine and polyamine biosynthesis; putrescine biosynthesis via L-ornithine pathway; putrescine from L-ornithine: step 1/1.</text>
</comment>
<dbReference type="FunFam" id="3.20.20.10:FF:000005">
    <property type="entry name" value="Ornithine decarboxylase"/>
    <property type="match status" value="1"/>
</dbReference>
<gene>
    <name evidence="13" type="ORF">CLUMA_CG001428</name>
</gene>
<dbReference type="PROSITE" id="PS00878">
    <property type="entry name" value="ODR_DC_2_1"/>
    <property type="match status" value="1"/>
</dbReference>
<evidence type="ECO:0000256" key="1">
    <source>
        <dbReference type="ARBA" id="ARBA00001933"/>
    </source>
</evidence>
<proteinExistence type="inferred from homology"/>
<dbReference type="CDD" id="cd00622">
    <property type="entry name" value="PLPDE_III_ODC"/>
    <property type="match status" value="1"/>
</dbReference>
<sequence length="402" mass="46046">MSKNNIIARGFGGDWNIDYIEQLIEDYQDSKAVESYYLCNLSDVMRKFDDWVKKLPRVKPFYAVKCNDDIGVLKTLSEIGCSFDCASASEILELKALEVESDRIIFANTTKMSSHIEVAKNNNVNLMTFDNEDELEKIKKIHSKANLILRIRYSSEKALYKLGNKFGCLPNTEASELLKLAKKFNLNVVGLSFHIGSSCEDYETYGAAIKVCRKLFDVAETIGFKFNILDIGGGFPGNNFEKIDEFASKINEYLDENFPIQEFLDLKIFSEPGRYFVESAFTLVTQIHSRKVNKDSNGVIHDVMYYLNEGVYSNFLFVPLGPEIVQPQIVKRLRSKEKYKTTIWGPTCDSTDKVCEDIEIELMNIDDVLYFLNMGAYTIPLRTPFNNLGTTKVKYFINFNDW</sequence>
<comment type="catalytic activity">
    <reaction evidence="10">
        <text>L-ornithine + H(+) = putrescine + CO2</text>
        <dbReference type="Rhea" id="RHEA:22964"/>
        <dbReference type="ChEBI" id="CHEBI:15378"/>
        <dbReference type="ChEBI" id="CHEBI:16526"/>
        <dbReference type="ChEBI" id="CHEBI:46911"/>
        <dbReference type="ChEBI" id="CHEBI:326268"/>
        <dbReference type="EC" id="4.1.1.17"/>
    </reaction>
</comment>
<dbReference type="AlphaFoldDB" id="A0A1J1HHW6"/>
<reference evidence="13 14" key="1">
    <citation type="submission" date="2015-04" db="EMBL/GenBank/DDBJ databases">
        <authorList>
            <person name="Syromyatnikov M.Y."/>
            <person name="Popov V.N."/>
        </authorList>
    </citation>
    <scope>NUCLEOTIDE SEQUENCE [LARGE SCALE GENOMIC DNA]</scope>
</reference>
<feature type="active site" description="Proton donor" evidence="11">
    <location>
        <position position="348"/>
    </location>
</feature>
<evidence type="ECO:0000256" key="7">
    <source>
        <dbReference type="ARBA" id="ARBA00034138"/>
    </source>
</evidence>
<dbReference type="InterPro" id="IPR029066">
    <property type="entry name" value="PLP-binding_barrel"/>
</dbReference>
<dbReference type="InterPro" id="IPR002433">
    <property type="entry name" value="Orn_de-COase"/>
</dbReference>
<evidence type="ECO:0000256" key="2">
    <source>
        <dbReference type="ARBA" id="ARBA00008872"/>
    </source>
</evidence>
<dbReference type="Gene3D" id="2.40.37.10">
    <property type="entry name" value="Lyase, Ornithine Decarboxylase, Chain A, domain 1"/>
    <property type="match status" value="1"/>
</dbReference>
<evidence type="ECO:0000256" key="4">
    <source>
        <dbReference type="ARBA" id="ARBA00023115"/>
    </source>
</evidence>
<dbReference type="InterPro" id="IPR022644">
    <property type="entry name" value="De-COase2_N"/>
</dbReference>
<comment type="similarity">
    <text evidence="2">Belongs to the Orn/Lys/Arg decarboxylase class-II family.</text>
</comment>
<dbReference type="EMBL" id="CVRI01000004">
    <property type="protein sequence ID" value="CRK87632.1"/>
    <property type="molecule type" value="Genomic_DNA"/>
</dbReference>
<evidence type="ECO:0000259" key="12">
    <source>
        <dbReference type="Pfam" id="PF02784"/>
    </source>
</evidence>
<evidence type="ECO:0000256" key="8">
    <source>
        <dbReference type="ARBA" id="ARBA00037173"/>
    </source>
</evidence>
<evidence type="ECO:0000256" key="3">
    <source>
        <dbReference type="ARBA" id="ARBA00022898"/>
    </source>
</evidence>
<keyword evidence="3 11" id="KW-0663">Pyridoxal phosphate</keyword>
<dbReference type="GO" id="GO:0033387">
    <property type="term" value="P:putrescine biosynthetic process from arginine, via ornithine"/>
    <property type="evidence" value="ECO:0007669"/>
    <property type="project" value="TreeGrafter"/>
</dbReference>
<comment type="subunit">
    <text evidence="9">Homodimer. Only the dimer is catalytically active, as the active sites are constructed of residues from both monomers.</text>
</comment>
<evidence type="ECO:0000313" key="13">
    <source>
        <dbReference type="EMBL" id="CRK87632.1"/>
    </source>
</evidence>
<evidence type="ECO:0000313" key="14">
    <source>
        <dbReference type="Proteomes" id="UP000183832"/>
    </source>
</evidence>
<evidence type="ECO:0000256" key="9">
    <source>
        <dbReference type="ARBA" id="ARBA00046672"/>
    </source>
</evidence>
<dbReference type="InterPro" id="IPR022653">
    <property type="entry name" value="De-COase2_pyr-phos_BS"/>
</dbReference>
<feature type="modified residue" description="N6-(pyridoxal phosphate)lysine" evidence="11">
    <location>
        <position position="65"/>
    </location>
</feature>
<comment type="cofactor">
    <cofactor evidence="1 11">
        <name>pyridoxal 5'-phosphate</name>
        <dbReference type="ChEBI" id="CHEBI:597326"/>
    </cofactor>
</comment>
<dbReference type="Proteomes" id="UP000183832">
    <property type="component" value="Unassembled WGS sequence"/>
</dbReference>
<dbReference type="EC" id="4.1.1.17" evidence="7"/>
<comment type="function">
    <text evidence="8">Catalyzes the first and rate-limiting step of polyamine biosynthesis that converts ornithine into putrescine, which is the precursor for the polyamines, spermidine and spermine. Polyamines are essential for cell proliferation and are implicated in cellular processes, ranging from DNA replication to apoptosis.</text>
</comment>
<organism evidence="13 14">
    <name type="scientific">Clunio marinus</name>
    <dbReference type="NCBI Taxonomy" id="568069"/>
    <lineage>
        <taxon>Eukaryota</taxon>
        <taxon>Metazoa</taxon>
        <taxon>Ecdysozoa</taxon>
        <taxon>Arthropoda</taxon>
        <taxon>Hexapoda</taxon>
        <taxon>Insecta</taxon>
        <taxon>Pterygota</taxon>
        <taxon>Neoptera</taxon>
        <taxon>Endopterygota</taxon>
        <taxon>Diptera</taxon>
        <taxon>Nematocera</taxon>
        <taxon>Chironomoidea</taxon>
        <taxon>Chironomidae</taxon>
        <taxon>Clunio</taxon>
    </lineage>
</organism>
<dbReference type="Gene3D" id="3.20.20.10">
    <property type="entry name" value="Alanine racemase"/>
    <property type="match status" value="1"/>
</dbReference>
<dbReference type="PANTHER" id="PTHR11482">
    <property type="entry name" value="ARGININE/DIAMINOPIMELATE/ORNITHINE DECARBOXYLASE"/>
    <property type="match status" value="1"/>
</dbReference>
<dbReference type="InterPro" id="IPR000183">
    <property type="entry name" value="Orn/DAP/Arg_de-COase"/>
</dbReference>
<dbReference type="SUPFAM" id="SSF50621">
    <property type="entry name" value="Alanine racemase C-terminal domain-like"/>
    <property type="match status" value="1"/>
</dbReference>
<evidence type="ECO:0000256" key="6">
    <source>
        <dbReference type="ARBA" id="ARBA00034115"/>
    </source>
</evidence>
<dbReference type="OrthoDB" id="5034579at2759"/>
<evidence type="ECO:0000256" key="10">
    <source>
        <dbReference type="ARBA" id="ARBA00049127"/>
    </source>
</evidence>
<dbReference type="InterPro" id="IPR009006">
    <property type="entry name" value="Ala_racemase/Decarboxylase_C"/>
</dbReference>
<evidence type="ECO:0000256" key="11">
    <source>
        <dbReference type="PIRSR" id="PIRSR600183-50"/>
    </source>
</evidence>
<dbReference type="GO" id="GO:0005737">
    <property type="term" value="C:cytoplasm"/>
    <property type="evidence" value="ECO:0007669"/>
    <property type="project" value="TreeGrafter"/>
</dbReference>
<keyword evidence="4" id="KW-0620">Polyamine biosynthesis</keyword>
<protein>
    <recommendedName>
        <fullName evidence="7">ornithine decarboxylase</fullName>
        <ecNumber evidence="7">4.1.1.17</ecNumber>
    </recommendedName>
</protein>
<feature type="domain" description="Orn/DAP/Arg decarboxylase 2 N-terminal" evidence="12">
    <location>
        <begin position="42"/>
        <end position="277"/>
    </location>
</feature>
<keyword evidence="5" id="KW-0456">Lyase</keyword>
<dbReference type="Pfam" id="PF02784">
    <property type="entry name" value="Orn_Arg_deC_N"/>
    <property type="match status" value="1"/>
</dbReference>
<dbReference type="GO" id="GO:0004586">
    <property type="term" value="F:ornithine decarboxylase activity"/>
    <property type="evidence" value="ECO:0007669"/>
    <property type="project" value="UniProtKB-EC"/>
</dbReference>
<dbReference type="PANTHER" id="PTHR11482:SF6">
    <property type="entry name" value="ORNITHINE DECARBOXYLASE 1-RELATED"/>
    <property type="match status" value="1"/>
</dbReference>
<evidence type="ECO:0000256" key="5">
    <source>
        <dbReference type="ARBA" id="ARBA00023239"/>
    </source>
</evidence>